<evidence type="ECO:0000259" key="29">
    <source>
        <dbReference type="PROSITE" id="PS50853"/>
    </source>
</evidence>
<feature type="domain" description="Ig-like" evidence="28">
    <location>
        <begin position="377"/>
        <end position="460"/>
    </location>
</feature>
<keyword evidence="7" id="KW-0963">Cytoplasm</keyword>
<feature type="domain" description="Ig-like" evidence="28">
    <location>
        <begin position="2562"/>
        <end position="2645"/>
    </location>
</feature>
<keyword evidence="15" id="KW-0067">ATP-binding</keyword>
<feature type="domain" description="Ig-like" evidence="28">
    <location>
        <begin position="5679"/>
        <end position="5763"/>
    </location>
</feature>
<dbReference type="Pfam" id="PF13927">
    <property type="entry name" value="Ig_3"/>
    <property type="match status" value="1"/>
</dbReference>
<evidence type="ECO:0000256" key="21">
    <source>
        <dbReference type="ARBA" id="ARBA00047899"/>
    </source>
</evidence>
<evidence type="ECO:0000256" key="19">
    <source>
        <dbReference type="ARBA" id="ARBA00023242"/>
    </source>
</evidence>
<reference evidence="30 31" key="1">
    <citation type="journal article" date="2013" name="Science">
        <title>Genomic diversity and evolution of the head crest in the rock pigeon.</title>
        <authorList>
            <person name="Shapiro M.D."/>
            <person name="Kronenberg Z."/>
            <person name="Li C."/>
            <person name="Domyan E.T."/>
            <person name="Pan H."/>
            <person name="Campbell M."/>
            <person name="Tan H."/>
            <person name="Huff C.D."/>
            <person name="Hu H."/>
            <person name="Vickrey A.I."/>
            <person name="Nielsen S.C."/>
            <person name="Stringham S.A."/>
            <person name="Hu H."/>
            <person name="Willerslev E."/>
            <person name="Gilbert M.T."/>
            <person name="Yandell M."/>
            <person name="Zhang G."/>
            <person name="Wang J."/>
        </authorList>
    </citation>
    <scope>NUCLEOTIDE SEQUENCE [LARGE SCALE GENOMIC DNA]</scope>
    <source>
        <tissue evidence="30">Blood</tissue>
    </source>
</reference>
<feature type="domain" description="Ig-like" evidence="28">
    <location>
        <begin position="5140"/>
        <end position="5224"/>
    </location>
</feature>
<feature type="domain" description="Ig-like" evidence="28">
    <location>
        <begin position="3455"/>
        <end position="3537"/>
    </location>
</feature>
<feature type="domain" description="Ig-like" evidence="28">
    <location>
        <begin position="284"/>
        <end position="373"/>
    </location>
</feature>
<feature type="domain" description="Ig-like" evidence="28">
    <location>
        <begin position="4338"/>
        <end position="4421"/>
    </location>
</feature>
<feature type="domain" description="Ig-like" evidence="28">
    <location>
        <begin position="2918"/>
        <end position="3002"/>
    </location>
</feature>
<evidence type="ECO:0000256" key="6">
    <source>
        <dbReference type="ARBA" id="ARBA00022443"/>
    </source>
</evidence>
<feature type="domain" description="Ig-like" evidence="28">
    <location>
        <begin position="1755"/>
        <end position="1841"/>
    </location>
</feature>
<evidence type="ECO:0000256" key="5">
    <source>
        <dbReference type="ARBA" id="ARBA00012513"/>
    </source>
</evidence>
<dbReference type="FunFam" id="2.60.40.10:FF:000228">
    <property type="entry name" value="obscurin isoform X4"/>
    <property type="match status" value="20"/>
</dbReference>
<feature type="domain" description="Ig-like" evidence="28">
    <location>
        <begin position="4691"/>
        <end position="4778"/>
    </location>
</feature>
<feature type="domain" description="Ig-like" evidence="28">
    <location>
        <begin position="4426"/>
        <end position="4509"/>
    </location>
</feature>
<dbReference type="CDD" id="cd00063">
    <property type="entry name" value="FN3"/>
    <property type="match status" value="1"/>
</dbReference>
<feature type="domain" description="Ig-like" evidence="28">
    <location>
        <begin position="1314"/>
        <end position="1383"/>
    </location>
</feature>
<keyword evidence="8" id="KW-0723">Serine/threonine-protein kinase</keyword>
<dbReference type="SUPFAM" id="SSF50729">
    <property type="entry name" value="PH domain-like"/>
    <property type="match status" value="1"/>
</dbReference>
<feature type="domain" description="Ig-like" evidence="28">
    <location>
        <begin position="7099"/>
        <end position="7189"/>
    </location>
</feature>
<feature type="domain" description="Fibronectin type-III" evidence="29">
    <location>
        <begin position="561"/>
        <end position="656"/>
    </location>
</feature>
<dbReference type="SMART" id="SM00408">
    <property type="entry name" value="IGc2"/>
    <property type="match status" value="62"/>
</dbReference>
<feature type="region of interest" description="Disordered" evidence="24">
    <location>
        <begin position="547"/>
        <end position="568"/>
    </location>
</feature>
<dbReference type="InterPro" id="IPR001849">
    <property type="entry name" value="PH_domain"/>
</dbReference>
<comment type="catalytic activity">
    <reaction evidence="22">
        <text>L-seryl-[protein] + ATP = O-phospho-L-seryl-[protein] + ADP + H(+)</text>
        <dbReference type="Rhea" id="RHEA:17989"/>
        <dbReference type="Rhea" id="RHEA-COMP:9863"/>
        <dbReference type="Rhea" id="RHEA-COMP:11604"/>
        <dbReference type="ChEBI" id="CHEBI:15378"/>
        <dbReference type="ChEBI" id="CHEBI:29999"/>
        <dbReference type="ChEBI" id="CHEBI:30616"/>
        <dbReference type="ChEBI" id="CHEBI:83421"/>
        <dbReference type="ChEBI" id="CHEBI:456216"/>
        <dbReference type="EC" id="2.7.11.1"/>
    </reaction>
</comment>
<dbReference type="GO" id="GO:0005516">
    <property type="term" value="F:calmodulin binding"/>
    <property type="evidence" value="ECO:0007669"/>
    <property type="project" value="UniProtKB-KW"/>
</dbReference>
<dbReference type="PANTHER" id="PTHR35971:SF4">
    <property type="entry name" value="OBSCURIN"/>
    <property type="match status" value="1"/>
</dbReference>
<keyword evidence="9" id="KW-0597">Phosphoprotein</keyword>
<keyword evidence="31" id="KW-1185">Reference proteome</keyword>
<sequence>MDYSSFSGVPRFLTRPKAFMVSVGKDATLSCQIIGNPIPVVSWEKDKLPVQSGGRFKTTEDGDLYRLTIYDLSLEDSGQYICRAKNTIGEAFAAVSIKVGEETTVTESAPYFIQKPSSIKVTLGEDAMFKCKVQGSPPLSVNWEKDGRHLRNRADAGRFQIQSAGESNALTIQCARLGDSGTYTCRAENPIGSASASAALVVEAQGSSNPGSSSHFDTSCGKTASLLSHLQKRREEIRKMDISHGGLDSTSAHSYSEGLSSFGYGFSRDYERASGFTTKGARNATFGTLTRTCSVTEGKHAKLSCYVTGEPKPEIVWKKDNEVILEGRRHVIYEDDQENFVLKILFCKQTDNGLYTCTASNLAGQTYSSVLVTVKEPSIPFKKKLQDLEVREKESATFQCEVPVPSTETAWFKEETKLRQSKKYNIEEEGTYRRLTVQNVTTDDDAVYICEMKEGSRTIAELSVQGNIIKKLPRKTAVFINDTAIFCVELDNECQNIRWLKNKEEVKPSERISITCSGKQHTMIIRECKMEDAGEVAFLADESRTSTQFTVTTPKKPPTKPPGDPVVKNKTETSVTLAWSPPKTDRPIPIDGYVVERKKLTGFTWVRCHESHVPVPEFTVSDLSEEADYQFRVSAVNAYGQSPYLEFPGSMHLEPVLAVKTPLTSVEAVPGGDALFTLDLTKTCSGTWYLNGKVLQESETYIIKRTQTTHTLIIKNVSKNDDGAEVKFVANNIDTSTKMRVKGAAVRFTNKSRDIETVSARLREEAKLQAELSDAEATVKWMKDGKELKASEKYEFQTAGKRHVLKIRNTGTEDAGVYECVCEGDKMRYQLSVKALANFINKEKTGGVIRATSGKQAEFVSETSEANIMVKWYKDGKEITASKKFTMEDKGKLHKLVASAVTKEDEGIYTCKIGDDTLIFDLKVSDEAVTFVNKPKMTPEISVRPSENLELVCEVSAVSGAVVWKKDQTEVKQDQRTTIVSQGTHRKLIIKKVTQQDQGSYTCETKDDRTTFQVKVRETEDVFTNKDKVQKEVKAVLTQNATLSCEVAQEKTDVKWYKEGKLITSSKKFKVESEGKSRRLVVGQVEKKDAGEYTCEAAGQKLTFKIIVTEAEDAFINKDKVKKEVKAALSENATLSCEVAQEKTDVKWYKEGKLITSSKKFKVESEGKSRRLVVGQVEKKDAGEYTCEAAGQKLTFKIDVIEPEVVFTNKDKVKKEVKAALSENATLSCEVAQEKTDVKWYKEGKLITSSKKFKVESEGKSRRLVVGQVEKKDAGEYTCEAAGQKLTFKIDVTEAEDAFINKDKVKKEVKAALSENATLSCEVAQEKTDVKWYKEGKLITSSKKFKVESEGKSRRLVVGQVEKKDAGEYTCEAAGQKLTFKLNVTEAEDAFINKDKVKKEVKAALSENTTLSCEVAQEKTDVKWYKEGKLITSSKKFKVESEGKSRRLVVGQVEKKDAGEYTCEAAGQKLTFKIIITEAEDAFINKDKVQKEVKAALSENTTLSCEVAQEKTDVKWYKEGKLITSSKKFKVESEGKSRRLVVGQVEKKDAGEYTCEAAGQKLTFKIDVTEPEVVFTNKDKVQKEVKAALSENATLSCEVAQEKTDVKWYKEGKLITSSKKFKVESEGKSRRLVVGQVEKKDAGEYTCEAAGQKLTFKIDVTEPKPAFINEEKVQKQVNAVLTESATLSCEVAQEATEVKWYKDGRLLVPSRKFKIETVGKSRRLVVEQLEKKDAGEYICEAAGQKMTFKLEPTEPEAKFEKKVVQKEPLIVQEHESITLATSVTPETAAVKWFKDGTEIKVSKKYEIKSEGASRTLTVNLAESTDTAVYTCQTKTDKQEFKVQVKEIPVKFTKKLEAVNAELGGSVCLSCDVSHAKGKVVWCRNGVQIKPSKRFQIHEEGLKRTLTITGIRAEDEGEYSCESRDDKSSITITPKAPRVVKFVTSLNSVVSEEGKEAVFKCTISPSDAVVTWFRNGVKIEASKKYVISQKDTNHSLTITDLTLEDAAEISANAEGVESKANLRVREASISFKKKLEPKTVEERDTVTLEVELTKPAEVKWMRNSIVLKPSEKIEIKAEGTKHTLVVKDISFADRGFYCCESPDDKTQAKINVEMRQIKLVKGLQPLEVSEKGTVTFEVEVSHEDVEGTWQKDGVRLKPSPNINIGVLGKKHSLTLSSVTLEDAGLFSFKAEGIHSSGRLTVKELPVRISKPLVDISATQKDKVTFECELSRPNVDVKWFKDGKELRQSKKVGIISQGNKRSLIIHKCEYEDQGTYKCEAAEDKTSATLKVHARDIKIVKPLEDVEVNEYESASFVCEISHDEVQTQWYKNDNKLKAADNIRMRQEGKTYSLTYTRVQVEDAAEIKFVAEKAESRAQLTVKELPVKIVKPLRDKIALEKHRGFLECQVSRANAKVKWYKKDVEIHPSDKYEIVSEGVYRKLIINDADYEDEDTYTCDAFDDKSSANFFVEEQAINIVKELCDEDVTEPEEANFACEISIPSVKPPKWFLRGEALQAGRNIIMQQEGTIHRLTILKTSTDMTGTVQFSIGKSKSTANLRVRDYHIQITRKMEDKTALERHSVILSCDFRPSPKVVKWFKGHMPIEPSEKYKIKREEHSAELKILKVKPEDAGVYKCRAGNAETEATLTVEARNVEVLKHLQDVEIEEESSAVFSCELSHDDEDVEWFLNGTLLYTNNFNDIRNVGNCYTLTMKHVKPEDAGTVTMKSDKVSESVHLKVIEKPAVFMKSLDDVFGEERGVIKLECEVSKEKVKPVWKKDGVKLTPGNKYEQIQNGKTLCLLIHDLEKTDAGLYTCDIGTDVAKSKVSVQELNIGITKRLKNTEIQEGEDCTFECILSHESIGDFNWTLNGNKVGSGGRFKASNAGRKYTLSITNVIPDDSGEVIFTARGLTSKASLVVKEKPTEVTKQLEDKTSAAGQDISLSCELSKPDVNIRWYKDGKAIRKSQKYDLHQEGTRAILIIHDSTVKDSGEYTCETEVSKTKARVTVQEKPNYFVKELSDLKVDENGSAVFTCQSEKAASSVIWRKGMAELRAGRKYEITQKGQVLQLTIKNLEKSDSDTYTCDIGDAQSRAKLVVQGQKVLITEDLEDVTVLEGESAMFKCRISPVDYSKVQWFLDKTPLHTNELNEIQSQPGGYHLLTLKKLSLKDSGVITFEAGDKKTSASLVVEEKPCIFTKELVDTEVTEGEDVILHCETSKSDSPVKWCKDGKSLRNSSKYNISRSGFEAKLVIHRAEERDSGRYECEAGAAKSSAVITVKEIPVLFKKELQNEEAKEGKQVKLTCELSKPDTPVKWMKGDTVLYASEKYEFKQHGTVAELIIRDVKSVDSGDYTCSTGELKTTARVKVKAVPVLFKQALENTETEEGKSVSLRCELSKADATVVWKKGEAALQASAKYEMKQKGTVAELVIHNAEPEDAGRYTCDTGDQQTTAQVKIHAVSALIEEELKSVEAVEGGTATLRCQLSREAPVEWRKGHVPLRPSNKYRMRQEGMVVELLIHDLDPRDAGDYTCVVGNQKTTAALSVNALPIRFKRELKNEEATESGTATLQCELSRAGGSVEWKKDGKVLMPNGKYKMRREGRFAELVIQDLDLTDAGSYTCVCGDQKTTAALRVNALPVLFQEELLNKEATEGEAVTLHCKLSKSAPVEWRKGNRVLKPSAKYKIEQEGPFAELVIQDLDLADAGDYSCVCGNQQTAAALTVNVLPALFTKELTNKEATEGKSVSLRCELNKAAANVEWKKGFKTLKPSDKYKMKREGVVAELIIQNLDTTDAGNYSCVCGDQQTTAVLTVHALPAFFKEGLKNREATDGATATLHCELSKVGVPVEWKKGDKTLKPSDKYRMRQEDTAAELLIRDLEVEDTGEYTCVCGDQKTSAVLTVHALPALFKKELVDTEATENGTAVLQCELTKPTPVEWRKGPKVLKPSEKYKMRLKDTIAELTIHSLEEQDTGDYTCVCGDKTTTASLTVHALPPRFRKELRNVEATEDGTAAFCCELNKPVAAVGWRKGDRALEPSGKFTMRCEGTIAELVIRDLDLADAGDYTCCYGDQKTTAALKVNALPTRFKTELKNEEATEGGTATLQCELSRAASVEWKKKHKMLKPGEKYTMRQEGATAQLVIHGLEVKDAGEYTCVCGEEKTTAVLTVHALPALFKEELRNEEATEGEAVTLRCELTKAASVEWKKGQALLKPSEKYKMRQKDVTAELVIHNLNESDAGDYTCVCGDKQSTASLAVHALPAGIKESLKDEEVTEGQAATLRCELTKVAQVEWRKENRLLKVSDKYKMRQEGTVMKLLIQDVELKDAGEYTCVCGEQKTTAALIVHALPALFKEELKDLQATESQTATLRCELTKAAAVSWKKGNKILRTSEKYTMRQDNALAELEICDLELQDAGDYTCMCGDQHTTASLTVNALPPLFREELKDREAEEGGEVALHCELTKAAPVEWRKDQRILKASEKYKMRQEGTKAELVIREVAEEDAGGYTCVCGEHQTTAVLTVQAVPPFFQEEMTSKEAVEGGTATLHCELSKAPAHVQWKKDHHVLTPDNKYSMRQERRVVELVVHDLDVSDTGHYTCVCGDKTTTAALTVHAIKPRLTQQLKNEEVEVGGTARLRCEISISKAEVEWRKDGAVLRPSSKYEMWQDGTIRELRVHRLEPGDAGEYSCKAGDETSSAKLTVKEPDVTIVSGLKDMVVFEGDDVTFRCQVSHENARDVEWKLQDVALQNNEMNEISVEKGKIHTLTLRKVTEQDIGTITFRVGPHTSTAELTVKMPPPVFKVKLQSTELREEETAVLCCEVSQPNAAVEWKKGAQVIAPSSKYEIRQEGTIHTLKIYHLKPEDSGKYTCDNGNEQTTATLTVKALPVTFTKPLQNQQAEEGGTVTLSCEISKSNAAVKWKKAGTVLRPSEKYKMHQTGSVAELTIRHLSEADGGEYTCDTGDQQTTAAVLVKEPAATIVETLKDVTSYEGEDAVFECRLSRETTQDAQWFLGDVPLQSNEMNEIRVEGTRHTLILRKVTLEDCGPISFKVGQHTSAAQLTVQVAPVSFVKALHNLELQEGGTAHLSCEVSRPDVPVEWKKGTSVIRSNQKFSIKQEGKVHTLVIQDLNREDSGEYSCHSADGKTTAKLEVKALPVLFKHWLKNEEVEEGRTAVLRCELTKPNVPVEWRKGDTVLQPGDKYEMRQEGTRVELFIYDADAQDVGDYTCDSGDQQTTALLQVKVLPVLFNKELKNIESEEGGTAVLHCEISKPDAPVEWRKGGVVIQPSAKYEMKQKGSVAELIIHGVEPDDCGDYTCSTGYEITTGSVYVQEEAAVIVSGLKDTDVFVGESATFTCELSHPGVKNVQWWLDGSPLHNNFVTEISEQDGMVHTLTLNDVACHDSGTVTFRAGSLISSAKLLVKDPTIEVVSPMQDITVDEDGTAEFICQYSRPVHAIWKKNDQEIHSDGQRVIIDQDWNVSMLKIKPTVPEDTGIYSCEAEGIKVMATLDVQAKNSIVQGLENVEAVEGGEALFECYLSKPECYNYNWLIDDEPAKTTENTEMVYFENGRRHLLLLKNLTPRDSCRVTFMCSDAVTSAFLTVKGWRLQILQPLTDVEVSPGEKVTFSCVLSEAVPVTEVAWYSNDTEIQSDEDWEVQADGNTYKLILKKAQPHHSGEVTFASREAISSAKLSVIEPPVTVTQPLVGGSVSEGEVARLECQLSCETEEKVKWFKGKEQIQAGGRYEILSDGKKQILIIRAFKPEDQDTYTCMVSPEVKSVASLCLEVPTVTMLKEIAREASPASQPEELVDGHVQPSLPPEAAQEGDLHLLWEALAKKRRMSREPTLDSISEVPEEDEKLQKLRKEEAEMSHYYSEEYSTCDELARTGEADFSFTSSDEESRAGTPSLVNYLKRAEKKSVSVTSKVQSISTGKLWKQWEKTTVETVMAAPAAKPDEPEMPDLDDPSMNKAAVKIQAAFKGYKVRKEIKQQECPVFTETFKDFSGEPGSTLHLECVAHSKSDMKVRWLKDGEELSDGRYYHIDNYSDGTCSLIITGLERKDAGKYTCEASNKFGKVSHSAKVVIGAEEPQVLRKEKQVKRSTDSETESSSGSELDDAFRKAGRRLHRLFRAKISTDISDVEEELFVSADEGDIEVVDHQTYREDDQYIYIKFEILSEARTAATRFREMFGAMGIPVEIDILEQGPKKIELRIGKATPPAHGKFAPPVLRPPPPLLTSDTAPMFITELQNQEVQDGYPVSFDCIVVGKPLPTVRWFKDGKALEENDHYMINEDQEGCHQLIITAVVPTDMGVYRCLAENNMGVASTKAELRVDLTSTDYETAADATETSSYYSAKEYISSREQEESATEEEQLPQIFDELHDIHVAPGASLAKFHLKVKAYPQPRLYWFKNGQPLKSSDRILKTHKREFHSLEIRDVTKEDAGQYSIFVINSAGSAYSSARLVVKDPDEKEEPSETDSREQLIPPRFLERFTNKRVKKGASITLSVKVEGHPPPAITWMKEESRGDILWIKPDTPGYKLASSNMHHSLILLDVKKKYSGTYTCIATNKAGQSICTATVEVADVKEAEVLTQERVMVSEAIMTTLGDLHPSETKEGDLEAGRAGVPKSPISLADVGSEEFFQKLTSRISEMVSAKISQATLRVPGAESDDESKTPSASPRHGRSRPSSIAQESSSESEDGDSRGEIFDVYMVTADYVPAAPDRETITLKEGQYVEVLDSAHPLKWLVRTKPTKSSPSRQGWVSPAYLDKKLKLSPEWGTMEVPEFPGEFVSEDEYKRKLSVLIQELLISEEDYIQDLQFLQSHHIKYTEICPTVPGAVASQKATIFRNIDDIARFHSSIFLRGLQKCDTDDDVAMCFIKHEAEFDKYIQYLVGRVQAESIVVSKVVQDFYKRYTDEILTNEDPSQPLIPPLQHYLEKPINRIQKYQTIIKELIRNKARNSQNCTLLEQAYAIVSALTRRAENNLHVSLIENYPGTLESLGEPIRQGHFIVWEGAPGARMAWKGHKRHVFLFKNYIVICKPKRDTRTDTYSYIFKNIMKLNNIDVNDLVEGDDRAFEIWHEREDLVRKYLLQARTVNIKNSWVKEICGIQQRISEPVWIPPDFEEELADCTAELGETVKLACKVMGAPKPSVSWYKDGKPVEVDPHHIIIEDPDGSCTLILDNLTGVDSGQYMCFASSPAGNASTLGKILVQVPPQFVNKVRNAYFVEGEDAQFTCTIEGAPRPQIRWYKDGVLLKDTNKYQTFSEPRSGMVVLVVKNPSNEDMGHYECELVNRLGSAKSGAELYHHSAAALTQDRRGDQAITIEVTEQETKVPKKTIIIEETITTVVKSPRQRGRVSPARSSSGHSPSRSPRAEPTPEPVYVSKIRQPVHRHEQEATPKSAVPMLFVTEPEDRQGAAARDVVVETEVEEKKPKWVEVEEIIEFKVKKSPKPARKRGSSPAKQEKDDSGVLTFTFPSSRPRRSPEDDPNTNNSNNKLVEQSKSSPNDSLSEPDIQPLVYTSEQEGPQVSNEDRSSPCGSEQLGNTSFMDHGTEGRSFPQETSAHYGSDVASPLLACGGEPLSFSFGTAAADQHQFLFSPASPEVKEEVDELDVSWPVEEEAPEVMQGVFPEQDNVVIVDEPEEPQIDDISTRERKILTHNGKVLTLEDLEDYVPEEGETYRCDDQKHKAEKPCEISVLQTEINEPTIGKPVLLNLGRPVVSKPRQTFFSQFEEHVPGGMFMTASRVTGVQSVGPSNISFHVSDACMAVRPGVHAATSAASPGPSFTVKPSFCTEVQRSADNGQSSFKTEVSTRTLSYGTVGEPVTLHISTEDLSQS</sequence>
<dbReference type="FunFam" id="2.60.40.10:FF:000107">
    <property type="entry name" value="Myosin, light chain kinase a"/>
    <property type="match status" value="2"/>
</dbReference>
<comment type="catalytic activity">
    <reaction evidence="21">
        <text>L-threonyl-[protein] + ATP = O-phospho-L-threonyl-[protein] + ADP + H(+)</text>
        <dbReference type="Rhea" id="RHEA:46608"/>
        <dbReference type="Rhea" id="RHEA-COMP:11060"/>
        <dbReference type="Rhea" id="RHEA-COMP:11605"/>
        <dbReference type="ChEBI" id="CHEBI:15378"/>
        <dbReference type="ChEBI" id="CHEBI:30013"/>
        <dbReference type="ChEBI" id="CHEBI:30616"/>
        <dbReference type="ChEBI" id="CHEBI:61977"/>
        <dbReference type="ChEBI" id="CHEBI:456216"/>
        <dbReference type="EC" id="2.7.11.1"/>
    </reaction>
</comment>
<dbReference type="InterPro" id="IPR001452">
    <property type="entry name" value="SH3_domain"/>
</dbReference>
<feature type="domain" description="Ig-like" evidence="28">
    <location>
        <begin position="764"/>
        <end position="832"/>
    </location>
</feature>
<evidence type="ECO:0000256" key="2">
    <source>
        <dbReference type="ARBA" id="ARBA00004123"/>
    </source>
</evidence>
<dbReference type="SMART" id="SM00406">
    <property type="entry name" value="IGv"/>
    <property type="match status" value="16"/>
</dbReference>
<feature type="domain" description="Ig-like" evidence="28">
    <location>
        <begin position="4960"/>
        <end position="5050"/>
    </location>
</feature>
<dbReference type="STRING" id="8932.A0A2I0MQI9"/>
<feature type="domain" description="Ig-like" evidence="28">
    <location>
        <begin position="4872"/>
        <end position="4954"/>
    </location>
</feature>
<dbReference type="Proteomes" id="UP000053872">
    <property type="component" value="Unassembled WGS sequence"/>
</dbReference>
<dbReference type="PROSITE" id="PS50835">
    <property type="entry name" value="IG_LIKE"/>
    <property type="match status" value="59"/>
</dbReference>
<dbReference type="GO" id="GO:0003007">
    <property type="term" value="P:heart morphogenesis"/>
    <property type="evidence" value="ECO:0007669"/>
    <property type="project" value="UniProtKB-ARBA"/>
</dbReference>
<dbReference type="Gene3D" id="2.30.30.40">
    <property type="entry name" value="SH3 Domains"/>
    <property type="match status" value="1"/>
</dbReference>
<dbReference type="CDD" id="cd00096">
    <property type="entry name" value="Ig"/>
    <property type="match status" value="13"/>
</dbReference>
<feature type="domain" description="Ig-like" evidence="28">
    <location>
        <begin position="3897"/>
        <end position="3980"/>
    </location>
</feature>
<dbReference type="InterPro" id="IPR003599">
    <property type="entry name" value="Ig_sub"/>
</dbReference>
<dbReference type="InterPro" id="IPR000048">
    <property type="entry name" value="IQ_motif_EF-hand-BS"/>
</dbReference>
<dbReference type="PROSITE" id="PS50003">
    <property type="entry name" value="PH_DOMAIN"/>
    <property type="match status" value="1"/>
</dbReference>
<feature type="domain" description="Ig-like" evidence="28">
    <location>
        <begin position="6354"/>
        <end position="6443"/>
    </location>
</feature>
<dbReference type="GO" id="GO:0005634">
    <property type="term" value="C:nucleus"/>
    <property type="evidence" value="ECO:0007669"/>
    <property type="project" value="UniProtKB-SubCell"/>
</dbReference>
<dbReference type="FunFam" id="2.60.40.10:FF:000954">
    <property type="entry name" value="Obscurin, cytoskeletal calmodulin and titin-interacting RhoGEF"/>
    <property type="match status" value="1"/>
</dbReference>
<feature type="domain" description="Ig-like" evidence="28">
    <location>
        <begin position="5975"/>
        <end position="6064"/>
    </location>
</feature>
<dbReference type="InterPro" id="IPR036028">
    <property type="entry name" value="SH3-like_dom_sf"/>
</dbReference>
<evidence type="ECO:0000313" key="31">
    <source>
        <dbReference type="Proteomes" id="UP000053872"/>
    </source>
</evidence>
<evidence type="ECO:0000256" key="18">
    <source>
        <dbReference type="ARBA" id="ARBA00023157"/>
    </source>
</evidence>
<feature type="domain" description="Ig-like" evidence="28">
    <location>
        <begin position="5229"/>
        <end position="5319"/>
    </location>
</feature>
<keyword evidence="10" id="KW-0808">Transferase</keyword>
<keyword evidence="16" id="KW-0460">Magnesium</keyword>
<feature type="domain" description="Ig-like" evidence="28">
    <location>
        <begin position="1571"/>
        <end position="1659"/>
    </location>
</feature>
<evidence type="ECO:0000256" key="20">
    <source>
        <dbReference type="ARBA" id="ARBA00023319"/>
    </source>
</evidence>
<evidence type="ECO:0000256" key="22">
    <source>
        <dbReference type="ARBA" id="ARBA00048679"/>
    </source>
</evidence>
<dbReference type="PROSITE" id="PS50002">
    <property type="entry name" value="SH3"/>
    <property type="match status" value="1"/>
</dbReference>
<dbReference type="FunFam" id="2.60.40.10:FF:000214">
    <property type="entry name" value="titin isoform X1"/>
    <property type="match status" value="4"/>
</dbReference>
<dbReference type="FunFam" id="2.30.29.30:FF:000197">
    <property type="entry name" value="obscurin isoform X5"/>
    <property type="match status" value="1"/>
</dbReference>
<dbReference type="InParanoid" id="A0A2I0MQI9"/>
<dbReference type="InterPro" id="IPR011993">
    <property type="entry name" value="PH-like_dom_sf"/>
</dbReference>
<feature type="domain" description="Ig-like" evidence="28">
    <location>
        <begin position="3187"/>
        <end position="3271"/>
    </location>
</feature>
<feature type="domain" description="Ig-like" evidence="28">
    <location>
        <begin position="1406"/>
        <end position="1473"/>
    </location>
</feature>
<feature type="domain" description="Ig-like" evidence="28">
    <location>
        <begin position="5588"/>
        <end position="5675"/>
    </location>
</feature>
<feature type="domain" description="Ig-like" evidence="28">
    <location>
        <begin position="935"/>
        <end position="1013"/>
    </location>
</feature>
<evidence type="ECO:0000256" key="13">
    <source>
        <dbReference type="ARBA" id="ARBA00022741"/>
    </source>
</evidence>
<dbReference type="GO" id="GO:0055013">
    <property type="term" value="P:cardiac muscle cell development"/>
    <property type="evidence" value="ECO:0007669"/>
    <property type="project" value="UniProtKB-ARBA"/>
</dbReference>
<keyword evidence="14" id="KW-0418">Kinase</keyword>
<dbReference type="Pfam" id="PF00621">
    <property type="entry name" value="RhoGEF"/>
    <property type="match status" value="1"/>
</dbReference>
<dbReference type="InterPro" id="IPR003961">
    <property type="entry name" value="FN3_dom"/>
</dbReference>
<evidence type="ECO:0000256" key="3">
    <source>
        <dbReference type="ARBA" id="ARBA00004496"/>
    </source>
</evidence>
<evidence type="ECO:0000256" key="8">
    <source>
        <dbReference type="ARBA" id="ARBA00022527"/>
    </source>
</evidence>
<dbReference type="CDD" id="cd20971">
    <property type="entry name" value="IgI_1_Titin-A168_like"/>
    <property type="match status" value="1"/>
</dbReference>
<evidence type="ECO:0000259" key="28">
    <source>
        <dbReference type="PROSITE" id="PS50835"/>
    </source>
</evidence>
<dbReference type="FunFam" id="2.60.40.10:FF:000773">
    <property type="entry name" value="obscurin isoform X4"/>
    <property type="match status" value="1"/>
</dbReference>
<feature type="domain" description="DH" evidence="27">
    <location>
        <begin position="6777"/>
        <end position="6962"/>
    </location>
</feature>
<feature type="compositionally biased region" description="Basic residues" evidence="24">
    <location>
        <begin position="7426"/>
        <end position="7435"/>
    </location>
</feature>
<dbReference type="InterPro" id="IPR035899">
    <property type="entry name" value="DBL_dom_sf"/>
</dbReference>
<feature type="domain" description="Ig-like" evidence="28">
    <location>
        <begin position="5051"/>
        <end position="5135"/>
    </location>
</feature>
<comment type="subcellular location">
    <subcellularLocation>
        <location evidence="3">Cytoplasm</location>
    </subcellularLocation>
    <subcellularLocation>
        <location evidence="2">Nucleus</location>
    </subcellularLocation>
</comment>
<dbReference type="FunFam" id="2.60.40.10:FF:001084">
    <property type="entry name" value="obscurin-like isoform X3"/>
    <property type="match status" value="2"/>
</dbReference>
<name>A0A2I0MQI9_COLLI</name>
<dbReference type="Pfam" id="PF07679">
    <property type="entry name" value="I-set"/>
    <property type="match status" value="64"/>
</dbReference>
<feature type="domain" description="Ig-like" evidence="28">
    <location>
        <begin position="4250"/>
        <end position="4321"/>
    </location>
</feature>
<dbReference type="FunFam" id="2.60.40.10:FF:000502">
    <property type="entry name" value="obscurin-like protein 1 isoform X2"/>
    <property type="match status" value="1"/>
</dbReference>
<dbReference type="InterPro" id="IPR055251">
    <property type="entry name" value="SOS1_NGEF_PH"/>
</dbReference>
<evidence type="ECO:0000256" key="15">
    <source>
        <dbReference type="ARBA" id="ARBA00022840"/>
    </source>
</evidence>
<feature type="domain" description="Ig-like" evidence="28">
    <location>
        <begin position="3365"/>
        <end position="3454"/>
    </location>
</feature>
<feature type="domain" description="Ig-like" evidence="28">
    <location>
        <begin position="6465"/>
        <end position="6561"/>
    </location>
</feature>
<dbReference type="SMART" id="SM00325">
    <property type="entry name" value="RhoGEF"/>
    <property type="match status" value="1"/>
</dbReference>
<dbReference type="InterPro" id="IPR013783">
    <property type="entry name" value="Ig-like_fold"/>
</dbReference>
<organism evidence="30 31">
    <name type="scientific">Columba livia</name>
    <name type="common">Rock dove</name>
    <dbReference type="NCBI Taxonomy" id="8932"/>
    <lineage>
        <taxon>Eukaryota</taxon>
        <taxon>Metazoa</taxon>
        <taxon>Chordata</taxon>
        <taxon>Craniata</taxon>
        <taxon>Vertebrata</taxon>
        <taxon>Euteleostomi</taxon>
        <taxon>Archelosauria</taxon>
        <taxon>Archosauria</taxon>
        <taxon>Dinosauria</taxon>
        <taxon>Saurischia</taxon>
        <taxon>Theropoda</taxon>
        <taxon>Coelurosauria</taxon>
        <taxon>Aves</taxon>
        <taxon>Neognathae</taxon>
        <taxon>Neoaves</taxon>
        <taxon>Columbimorphae</taxon>
        <taxon>Columbiformes</taxon>
        <taxon>Columbidae</taxon>
        <taxon>Columba</taxon>
    </lineage>
</organism>
<feature type="domain" description="Ig-like" evidence="28">
    <location>
        <begin position="1848"/>
        <end position="1932"/>
    </location>
</feature>
<dbReference type="FunFam" id="2.60.40.10:FF:000032">
    <property type="entry name" value="palladin isoform X1"/>
    <property type="match status" value="1"/>
</dbReference>
<evidence type="ECO:0000259" key="26">
    <source>
        <dbReference type="PROSITE" id="PS50003"/>
    </source>
</evidence>
<dbReference type="Gene3D" id="2.30.29.30">
    <property type="entry name" value="Pleckstrin-homology domain (PH domain)/Phosphotyrosine-binding domain (PTB)"/>
    <property type="match status" value="1"/>
</dbReference>
<feature type="domain" description="Ig-like" evidence="28">
    <location>
        <begin position="3808"/>
        <end position="3892"/>
    </location>
</feature>
<keyword evidence="11" id="KW-0479">Metal-binding</keyword>
<dbReference type="InterPro" id="IPR052385">
    <property type="entry name" value="Obscurin/Obscurin-like_Reg"/>
</dbReference>
<comment type="similarity">
    <text evidence="4">Belongs to the protein kinase superfamily. CAMK Ser/Thr protein kinase family.</text>
</comment>
<dbReference type="InterPro" id="IPR036116">
    <property type="entry name" value="FN3_sf"/>
</dbReference>
<feature type="domain" description="Ig-like" evidence="28">
    <location>
        <begin position="1936"/>
        <end position="2029"/>
    </location>
</feature>
<dbReference type="SMART" id="SM00060">
    <property type="entry name" value="FN3"/>
    <property type="match status" value="1"/>
</dbReference>
<dbReference type="SMART" id="SM00015">
    <property type="entry name" value="IQ"/>
    <property type="match status" value="1"/>
</dbReference>
<feature type="domain" description="Ig-like" evidence="28">
    <location>
        <begin position="1203"/>
        <end position="1291"/>
    </location>
</feature>
<feature type="domain" description="Ig-like" evidence="28">
    <location>
        <begin position="1039"/>
        <end position="1105"/>
    </location>
</feature>
<feature type="compositionally biased region" description="Basic and acidic residues" evidence="24">
    <location>
        <begin position="6074"/>
        <end position="6084"/>
    </location>
</feature>
<keyword evidence="20" id="KW-0393">Immunoglobulin domain</keyword>
<dbReference type="CDD" id="cd23767">
    <property type="entry name" value="IQCD"/>
    <property type="match status" value="1"/>
</dbReference>
<feature type="region of interest" description="Disordered" evidence="24">
    <location>
        <begin position="7426"/>
        <end position="7549"/>
    </location>
</feature>
<feature type="compositionally biased region" description="Polar residues" evidence="24">
    <location>
        <begin position="7496"/>
        <end position="7507"/>
    </location>
</feature>
<feature type="domain" description="Ig-like" evidence="28">
    <location>
        <begin position="4604"/>
        <end position="4687"/>
    </location>
</feature>
<feature type="domain" description="Ig-like" evidence="28">
    <location>
        <begin position="110"/>
        <end position="203"/>
    </location>
</feature>
<dbReference type="Pfam" id="PF22697">
    <property type="entry name" value="SOS1_NGEF_PH"/>
    <property type="match status" value="1"/>
</dbReference>
<feature type="domain" description="Ig-like" evidence="28">
    <location>
        <begin position="7193"/>
        <end position="7283"/>
    </location>
</feature>
<feature type="domain" description="Ig-like" evidence="28">
    <location>
        <begin position="3007"/>
        <end position="3091"/>
    </location>
</feature>
<feature type="domain" description="Ig-like" evidence="28">
    <location>
        <begin position="4514"/>
        <end position="4598"/>
    </location>
</feature>
<evidence type="ECO:0000256" key="7">
    <source>
        <dbReference type="ARBA" id="ARBA00022490"/>
    </source>
</evidence>
<evidence type="ECO:0000259" key="25">
    <source>
        <dbReference type="PROSITE" id="PS50002"/>
    </source>
</evidence>
<feature type="domain" description="Ig-like" evidence="28">
    <location>
        <begin position="860"/>
        <end position="930"/>
    </location>
</feature>
<dbReference type="InterPro" id="IPR013106">
    <property type="entry name" value="Ig_V-set"/>
</dbReference>
<feature type="domain" description="Ig-like" evidence="28">
    <location>
        <begin position="4783"/>
        <end position="4867"/>
    </location>
</feature>
<evidence type="ECO:0000256" key="24">
    <source>
        <dbReference type="SAM" id="MobiDB-lite"/>
    </source>
</evidence>
<dbReference type="FunFam" id="2.60.40.10:FF:000148">
    <property type="entry name" value="titin isoform X1"/>
    <property type="match status" value="1"/>
</dbReference>
<feature type="domain" description="Ig-like" evidence="28">
    <location>
        <begin position="5408"/>
        <end position="5493"/>
    </location>
</feature>
<feature type="region of interest" description="Disordered" evidence="24">
    <location>
        <begin position="6074"/>
        <end position="6097"/>
    </location>
</feature>
<dbReference type="PROSITE" id="PS50010">
    <property type="entry name" value="DH_2"/>
    <property type="match status" value="1"/>
</dbReference>
<evidence type="ECO:0000256" key="1">
    <source>
        <dbReference type="ARBA" id="ARBA00001946"/>
    </source>
</evidence>
<dbReference type="FunFam" id="2.60.40.10:FF:000211">
    <property type="entry name" value="Obscurin-like protein 1"/>
    <property type="match status" value="7"/>
</dbReference>
<feature type="domain" description="Ig-like" evidence="28">
    <location>
        <begin position="2204"/>
        <end position="2288"/>
    </location>
</feature>
<dbReference type="Pfam" id="PF00041">
    <property type="entry name" value="fn3"/>
    <property type="match status" value="1"/>
</dbReference>
<dbReference type="FunFam" id="1.20.900.10:FF:000027">
    <property type="entry name" value="Obscurin, cytoskeletal calmodulin and titin-interacting RhoGEF"/>
    <property type="match status" value="1"/>
</dbReference>
<dbReference type="SUPFAM" id="SSF49265">
    <property type="entry name" value="Fibronectin type III"/>
    <property type="match status" value="1"/>
</dbReference>
<dbReference type="EMBL" id="AKCR02000004">
    <property type="protein sequence ID" value="PKK31949.1"/>
    <property type="molecule type" value="Genomic_DNA"/>
</dbReference>
<dbReference type="InterPro" id="IPR036179">
    <property type="entry name" value="Ig-like_dom_sf"/>
</dbReference>
<feature type="domain" description="Ig-like" evidence="28">
    <location>
        <begin position="2739"/>
        <end position="2823"/>
    </location>
</feature>
<feature type="compositionally biased region" description="Polar residues" evidence="24">
    <location>
        <begin position="7467"/>
        <end position="7487"/>
    </location>
</feature>
<dbReference type="FunFam" id="2.60.40.10:FF:000050">
    <property type="entry name" value="Titin isoform B"/>
    <property type="match status" value="3"/>
</dbReference>
<feature type="domain" description="PH" evidence="26">
    <location>
        <begin position="6980"/>
        <end position="7089"/>
    </location>
</feature>
<dbReference type="InterPro" id="IPR007110">
    <property type="entry name" value="Ig-like_dom"/>
</dbReference>
<dbReference type="SUPFAM" id="SSF50044">
    <property type="entry name" value="SH3-domain"/>
    <property type="match status" value="1"/>
</dbReference>
<dbReference type="PANTHER" id="PTHR35971">
    <property type="entry name" value="SI:DKEY-31G6.6"/>
    <property type="match status" value="1"/>
</dbReference>
<dbReference type="CDD" id="cd12025">
    <property type="entry name" value="SH3_Obscurin_like"/>
    <property type="match status" value="1"/>
</dbReference>
<feature type="domain" description="Ig-like" evidence="28">
    <location>
        <begin position="1665"/>
        <end position="1751"/>
    </location>
</feature>
<dbReference type="InterPro" id="IPR003598">
    <property type="entry name" value="Ig_sub2"/>
</dbReference>
<evidence type="ECO:0000256" key="12">
    <source>
        <dbReference type="ARBA" id="ARBA00022737"/>
    </source>
</evidence>
<feature type="compositionally biased region" description="Low complexity" evidence="24">
    <location>
        <begin position="6664"/>
        <end position="6673"/>
    </location>
</feature>
<evidence type="ECO:0000256" key="17">
    <source>
        <dbReference type="ARBA" id="ARBA00022860"/>
    </source>
</evidence>
<accession>A0A2I0MQI9</accession>
<feature type="region of interest" description="Disordered" evidence="24">
    <location>
        <begin position="6639"/>
        <end position="6682"/>
    </location>
</feature>
<evidence type="ECO:0000259" key="27">
    <source>
        <dbReference type="PROSITE" id="PS50010"/>
    </source>
</evidence>
<keyword evidence="18" id="KW-1015">Disulfide bond</keyword>
<dbReference type="FunFam" id="2.60.40.10:FF:000707">
    <property type="entry name" value="Obscurin, cytoskeletal calmodulin and titin-interacting RhoGEF"/>
    <property type="match status" value="1"/>
</dbReference>
<protein>
    <recommendedName>
        <fullName evidence="5">non-specific serine/threonine protein kinase</fullName>
        <ecNumber evidence="5">2.7.11.1</ecNumber>
    </recommendedName>
</protein>
<evidence type="ECO:0000256" key="14">
    <source>
        <dbReference type="ARBA" id="ARBA00022777"/>
    </source>
</evidence>
<dbReference type="InterPro" id="IPR000219">
    <property type="entry name" value="DH_dom"/>
</dbReference>
<feature type="domain" description="Ig-like" evidence="28">
    <location>
        <begin position="6222"/>
        <end position="6311"/>
    </location>
</feature>
<feature type="domain" description="Ig-like" evidence="28">
    <location>
        <begin position="3276"/>
        <end position="3360"/>
    </location>
</feature>
<keyword evidence="19" id="KW-0539">Nucleus</keyword>
<feature type="region of interest" description="Disordered" evidence="24">
    <location>
        <begin position="6585"/>
        <end position="6608"/>
    </location>
</feature>
<comment type="cofactor">
    <cofactor evidence="1">
        <name>Mg(2+)</name>
        <dbReference type="ChEBI" id="CHEBI:18420"/>
    </cofactor>
</comment>
<dbReference type="FunFam" id="2.60.40.10:FF:000380">
    <property type="entry name" value="obscurin isoform X3"/>
    <property type="match status" value="1"/>
</dbReference>
<dbReference type="EC" id="2.7.11.1" evidence="5"/>
<feature type="compositionally biased region" description="Low complexity" evidence="24">
    <location>
        <begin position="7336"/>
        <end position="7349"/>
    </location>
</feature>
<dbReference type="GO" id="GO:0005737">
    <property type="term" value="C:cytoplasm"/>
    <property type="evidence" value="ECO:0007669"/>
    <property type="project" value="UniProtKB-SubCell"/>
</dbReference>
<feature type="domain" description="Ig-like" evidence="28">
    <location>
        <begin position="3631"/>
        <end position="3714"/>
    </location>
</feature>
<feature type="domain" description="Ig-like" evidence="28">
    <location>
        <begin position="3719"/>
        <end position="3803"/>
    </location>
</feature>
<feature type="domain" description="Ig-like" evidence="28">
    <location>
        <begin position="4074"/>
        <end position="4157"/>
    </location>
</feature>
<comment type="caution">
    <text evidence="30">The sequence shown here is derived from an EMBL/GenBank/DDBJ whole genome shotgun (WGS) entry which is preliminary data.</text>
</comment>
<evidence type="ECO:0000256" key="10">
    <source>
        <dbReference type="ARBA" id="ARBA00022679"/>
    </source>
</evidence>
<evidence type="ECO:0000256" key="9">
    <source>
        <dbReference type="ARBA" id="ARBA00022553"/>
    </source>
</evidence>
<dbReference type="Pfam" id="PF00612">
    <property type="entry name" value="IQ"/>
    <property type="match status" value="1"/>
</dbReference>
<feature type="domain" description="Ig-like" evidence="28">
    <location>
        <begin position="2382"/>
        <end position="2473"/>
    </location>
</feature>
<dbReference type="SMART" id="SM00409">
    <property type="entry name" value="IG"/>
    <property type="match status" value="67"/>
</dbReference>
<dbReference type="SUPFAM" id="SSF48065">
    <property type="entry name" value="DBL homology domain (DH-domain)"/>
    <property type="match status" value="1"/>
</dbReference>
<dbReference type="FunFam" id="2.60.40.10:FF:000523">
    <property type="entry name" value="obscurin isoform X4"/>
    <property type="match status" value="1"/>
</dbReference>
<dbReference type="SMART" id="SM00233">
    <property type="entry name" value="PH"/>
    <property type="match status" value="1"/>
</dbReference>
<dbReference type="InterPro" id="IPR013098">
    <property type="entry name" value="Ig_I-set"/>
</dbReference>
<feature type="domain" description="Ig-like" evidence="28">
    <location>
        <begin position="1130"/>
        <end position="1199"/>
    </location>
</feature>
<dbReference type="FunFam" id="2.60.40.10:FF:000421">
    <property type="entry name" value="LOW QUALITY PROTEIN: obscurin"/>
    <property type="match status" value="4"/>
</dbReference>
<feature type="compositionally biased region" description="Basic and acidic residues" evidence="24">
    <location>
        <begin position="6588"/>
        <end position="6599"/>
    </location>
</feature>
<feature type="compositionally biased region" description="Polar residues" evidence="24">
    <location>
        <begin position="7514"/>
        <end position="7525"/>
    </location>
</feature>
<keyword evidence="13" id="KW-0547">Nucleotide-binding</keyword>
<evidence type="ECO:0000256" key="11">
    <source>
        <dbReference type="ARBA" id="ARBA00022723"/>
    </source>
</evidence>
<dbReference type="Gene3D" id="1.20.900.10">
    <property type="entry name" value="Dbl homology (DH) domain"/>
    <property type="match status" value="1"/>
</dbReference>
<evidence type="ECO:0000313" key="30">
    <source>
        <dbReference type="EMBL" id="PKK31949.1"/>
    </source>
</evidence>
<dbReference type="GO" id="GO:0004674">
    <property type="term" value="F:protein serine/threonine kinase activity"/>
    <property type="evidence" value="ECO:0007669"/>
    <property type="project" value="UniProtKB-KW"/>
</dbReference>
<feature type="domain" description="Ig-like" evidence="28">
    <location>
        <begin position="10"/>
        <end position="100"/>
    </location>
</feature>
<feature type="region of interest" description="Disordered" evidence="24">
    <location>
        <begin position="7327"/>
        <end position="7360"/>
    </location>
</feature>
<feature type="domain" description="Ig-like" evidence="28">
    <location>
        <begin position="2294"/>
        <end position="2377"/>
    </location>
</feature>
<evidence type="ECO:0000256" key="16">
    <source>
        <dbReference type="ARBA" id="ARBA00022842"/>
    </source>
</evidence>
<feature type="domain" description="Ig-like" evidence="28">
    <location>
        <begin position="4162"/>
        <end position="4245"/>
    </location>
</feature>
<proteinExistence type="inferred from homology"/>
<feature type="domain" description="Ig-like" evidence="28">
    <location>
        <begin position="3542"/>
        <end position="3626"/>
    </location>
</feature>
<feature type="domain" description="Ig-like" evidence="28">
    <location>
        <begin position="1498"/>
        <end position="1567"/>
    </location>
</feature>
<dbReference type="FunFam" id="2.60.40.10:FF:001652">
    <property type="entry name" value="Uncharacterized protein"/>
    <property type="match status" value="4"/>
</dbReference>
<keyword evidence="17" id="KW-0112">Calmodulin-binding</keyword>
<dbReference type="SUPFAM" id="SSF48726">
    <property type="entry name" value="Immunoglobulin"/>
    <property type="match status" value="68"/>
</dbReference>
<feature type="compositionally biased region" description="Pro residues" evidence="24">
    <location>
        <begin position="555"/>
        <end position="564"/>
    </location>
</feature>
<evidence type="ECO:0000256" key="4">
    <source>
        <dbReference type="ARBA" id="ARBA00006692"/>
    </source>
</evidence>
<feature type="domain" description="Ig-like" evidence="28">
    <location>
        <begin position="3986"/>
        <end position="4057"/>
    </location>
</feature>
<dbReference type="PROSITE" id="PS50853">
    <property type="entry name" value="FN3"/>
    <property type="match status" value="1"/>
</dbReference>
<feature type="domain" description="Ig-like" evidence="28">
    <location>
        <begin position="5333"/>
        <end position="5391"/>
    </location>
</feature>
<dbReference type="GO" id="GO:0005524">
    <property type="term" value="F:ATP binding"/>
    <property type="evidence" value="ECO:0007669"/>
    <property type="project" value="UniProtKB-KW"/>
</dbReference>
<dbReference type="PROSITE" id="PS50096">
    <property type="entry name" value="IQ"/>
    <property type="match status" value="1"/>
</dbReference>
<dbReference type="FunFam" id="2.60.40.10:FF:000866">
    <property type="entry name" value="Obscurin, cytoskeletal calmodulin and titin-interacting RhoGEF"/>
    <property type="match status" value="1"/>
</dbReference>
<keyword evidence="6 23" id="KW-0728">SH3 domain</keyword>
<feature type="domain" description="SH3" evidence="25">
    <location>
        <begin position="6684"/>
        <end position="6751"/>
    </location>
</feature>
<dbReference type="FunFam" id="2.60.40.10:FF:000747">
    <property type="entry name" value="obscurin isoform X6"/>
    <property type="match status" value="1"/>
</dbReference>
<dbReference type="GO" id="GO:0005085">
    <property type="term" value="F:guanyl-nucleotide exchange factor activity"/>
    <property type="evidence" value="ECO:0007669"/>
    <property type="project" value="InterPro"/>
</dbReference>
<dbReference type="Gene3D" id="2.60.40.10">
    <property type="entry name" value="Immunoglobulins"/>
    <property type="match status" value="69"/>
</dbReference>
<dbReference type="InterPro" id="IPR035526">
    <property type="entry name" value="Obscurin_SH3"/>
</dbReference>
<keyword evidence="12" id="KW-0677">Repeat</keyword>
<evidence type="ECO:0000256" key="23">
    <source>
        <dbReference type="PROSITE-ProRule" id="PRU00192"/>
    </source>
</evidence>
<gene>
    <name evidence="30" type="primary">OBSCN</name>
    <name evidence="30" type="ORF">A306_00002385</name>
</gene>
<dbReference type="GO" id="GO:0046872">
    <property type="term" value="F:metal ion binding"/>
    <property type="evidence" value="ECO:0007669"/>
    <property type="project" value="UniProtKB-KW"/>
</dbReference>